<accession>A0A5C3L3A1</accession>
<dbReference type="GO" id="GO:0000307">
    <property type="term" value="C:cyclin-dependent protein kinase holoenzyme complex"/>
    <property type="evidence" value="ECO:0007669"/>
    <property type="project" value="TreeGrafter"/>
</dbReference>
<dbReference type="InterPro" id="IPR013922">
    <property type="entry name" value="Cyclin_PHO80-like"/>
</dbReference>
<dbReference type="GO" id="GO:0005634">
    <property type="term" value="C:nucleus"/>
    <property type="evidence" value="ECO:0007669"/>
    <property type="project" value="TreeGrafter"/>
</dbReference>
<dbReference type="STRING" id="230819.A0A5C3L3A1"/>
<sequence length="722" mass="80223">MPVPVPRVVTPTSHPVIKPARGAVTHPAWRNSKPRRIWEEDLQQLPAQREEQDFHRGLAIADNAMAIKGSRAQAWLPPKATDAVQGFARTAYTIKDEYDEVAEWDERCAAGDVADMMDMDDDDDDDAVDTSPNLVFTDLATYEDQTYRYGAFCPTYDGHSPGSDSGPETGSSPLGPITPFTDFIDRAVATEHPCVAADDLIAIASNVDYGFCKDKVAAEPRQAPIFPTLAETVKESAPAPDVVTPSASSGYRQLVQPLSEWLANYVWRVCTTGLSLSPVFTQPSSRPAHYQAFPPSYLAPSIHSLLLSTLLQPSAIFLGLWYIIRLPGFFNAADLGAEYPKEIKFRSALLGDNGYTYERESLEPNAPFRLVVLGCMLANKWLDDHTFSNKTWNSISNIPIQELNRLEALALDVFNYDLSISNQEWSQWMSHLKSYHMSLAPSQLQPIGRPSSNPHSIIRKSIDEIMQAPSVIDQGPIPQPVFLGIEERKKQRFDEVQSDVHDINLDEDGPLREEYLPKRRTTSGQEIPVIAVAIDNLGDHDTIHVARPAPMQELPPPAKWSPSGDEPILRDRNRSSGHYVAVQPSQVHSYAVGYRAHDIPYNPSWDVPFGIEFKGYATYGYGHPAVPVNPSPYSAYPQPAAISMSHSRSQSLFYDSDNLSSRHHLRSYSQSGFPYKCGDPRMASQEHLAPIRPNQQYAGHYLYPGAAYAPAIAIAPTSWLRV</sequence>
<dbReference type="OrthoDB" id="286814at2759"/>
<evidence type="ECO:0008006" key="3">
    <source>
        <dbReference type="Google" id="ProtNLM"/>
    </source>
</evidence>
<dbReference type="Gene3D" id="1.10.472.10">
    <property type="entry name" value="Cyclin-like"/>
    <property type="match status" value="1"/>
</dbReference>
<keyword evidence="2" id="KW-1185">Reference proteome</keyword>
<dbReference type="PANTHER" id="PTHR15615">
    <property type="match status" value="1"/>
</dbReference>
<dbReference type="GO" id="GO:0019901">
    <property type="term" value="F:protein kinase binding"/>
    <property type="evidence" value="ECO:0007669"/>
    <property type="project" value="InterPro"/>
</dbReference>
<dbReference type="Pfam" id="PF08613">
    <property type="entry name" value="Cyclin"/>
    <property type="match status" value="1"/>
</dbReference>
<dbReference type="Proteomes" id="UP000307440">
    <property type="component" value="Unassembled WGS sequence"/>
</dbReference>
<dbReference type="GO" id="GO:0016538">
    <property type="term" value="F:cyclin-dependent protein serine/threonine kinase regulator activity"/>
    <property type="evidence" value="ECO:0007669"/>
    <property type="project" value="TreeGrafter"/>
</dbReference>
<gene>
    <name evidence="1" type="ORF">FA15DRAFT_236766</name>
</gene>
<dbReference type="PANTHER" id="PTHR15615:SF108">
    <property type="entry name" value="PROTEIN CNPPD1"/>
    <property type="match status" value="1"/>
</dbReference>
<protein>
    <recommendedName>
        <fullName evidence="3">Cyclin N-terminal domain-containing protein</fullName>
    </recommendedName>
</protein>
<name>A0A5C3L3A1_COPMA</name>
<organism evidence="1 2">
    <name type="scientific">Coprinopsis marcescibilis</name>
    <name type="common">Agaric fungus</name>
    <name type="synonym">Psathyrella marcescibilis</name>
    <dbReference type="NCBI Taxonomy" id="230819"/>
    <lineage>
        <taxon>Eukaryota</taxon>
        <taxon>Fungi</taxon>
        <taxon>Dikarya</taxon>
        <taxon>Basidiomycota</taxon>
        <taxon>Agaricomycotina</taxon>
        <taxon>Agaricomycetes</taxon>
        <taxon>Agaricomycetidae</taxon>
        <taxon>Agaricales</taxon>
        <taxon>Agaricineae</taxon>
        <taxon>Psathyrellaceae</taxon>
        <taxon>Coprinopsis</taxon>
    </lineage>
</organism>
<dbReference type="AlphaFoldDB" id="A0A5C3L3A1"/>
<proteinExistence type="predicted"/>
<reference evidence="1 2" key="1">
    <citation type="journal article" date="2019" name="Nat. Ecol. Evol.">
        <title>Megaphylogeny resolves global patterns of mushroom evolution.</title>
        <authorList>
            <person name="Varga T."/>
            <person name="Krizsan K."/>
            <person name="Foldi C."/>
            <person name="Dima B."/>
            <person name="Sanchez-Garcia M."/>
            <person name="Sanchez-Ramirez S."/>
            <person name="Szollosi G.J."/>
            <person name="Szarkandi J.G."/>
            <person name="Papp V."/>
            <person name="Albert L."/>
            <person name="Andreopoulos W."/>
            <person name="Angelini C."/>
            <person name="Antonin V."/>
            <person name="Barry K.W."/>
            <person name="Bougher N.L."/>
            <person name="Buchanan P."/>
            <person name="Buyck B."/>
            <person name="Bense V."/>
            <person name="Catcheside P."/>
            <person name="Chovatia M."/>
            <person name="Cooper J."/>
            <person name="Damon W."/>
            <person name="Desjardin D."/>
            <person name="Finy P."/>
            <person name="Geml J."/>
            <person name="Haridas S."/>
            <person name="Hughes K."/>
            <person name="Justo A."/>
            <person name="Karasinski D."/>
            <person name="Kautmanova I."/>
            <person name="Kiss B."/>
            <person name="Kocsube S."/>
            <person name="Kotiranta H."/>
            <person name="LaButti K.M."/>
            <person name="Lechner B.E."/>
            <person name="Liimatainen K."/>
            <person name="Lipzen A."/>
            <person name="Lukacs Z."/>
            <person name="Mihaltcheva S."/>
            <person name="Morgado L.N."/>
            <person name="Niskanen T."/>
            <person name="Noordeloos M.E."/>
            <person name="Ohm R.A."/>
            <person name="Ortiz-Santana B."/>
            <person name="Ovrebo C."/>
            <person name="Racz N."/>
            <person name="Riley R."/>
            <person name="Savchenko A."/>
            <person name="Shiryaev A."/>
            <person name="Soop K."/>
            <person name="Spirin V."/>
            <person name="Szebenyi C."/>
            <person name="Tomsovsky M."/>
            <person name="Tulloss R.E."/>
            <person name="Uehling J."/>
            <person name="Grigoriev I.V."/>
            <person name="Vagvolgyi C."/>
            <person name="Papp T."/>
            <person name="Martin F.M."/>
            <person name="Miettinen O."/>
            <person name="Hibbett D.S."/>
            <person name="Nagy L.G."/>
        </authorList>
    </citation>
    <scope>NUCLEOTIDE SEQUENCE [LARGE SCALE GENOMIC DNA]</scope>
    <source>
        <strain evidence="1 2">CBS 121175</strain>
    </source>
</reference>
<dbReference type="EMBL" id="ML210168">
    <property type="protein sequence ID" value="TFK27023.1"/>
    <property type="molecule type" value="Genomic_DNA"/>
</dbReference>
<evidence type="ECO:0000313" key="1">
    <source>
        <dbReference type="EMBL" id="TFK27023.1"/>
    </source>
</evidence>
<evidence type="ECO:0000313" key="2">
    <source>
        <dbReference type="Proteomes" id="UP000307440"/>
    </source>
</evidence>
<dbReference type="CDD" id="cd20557">
    <property type="entry name" value="CYCLIN_ScPCL1-like"/>
    <property type="match status" value="1"/>
</dbReference>